<organism evidence="4 5">
    <name type="scientific">Aeromicrobium alkaliterrae</name>
    <dbReference type="NCBI Taxonomy" id="302168"/>
    <lineage>
        <taxon>Bacteria</taxon>
        <taxon>Bacillati</taxon>
        <taxon>Actinomycetota</taxon>
        <taxon>Actinomycetes</taxon>
        <taxon>Propionibacteriales</taxon>
        <taxon>Nocardioidaceae</taxon>
        <taxon>Aeromicrobium</taxon>
    </lineage>
</organism>
<protein>
    <submittedName>
        <fullName evidence="4">SfnB family sulfur acquisition oxidoreductase</fullName>
    </submittedName>
</protein>
<name>A0ABN2JVN7_9ACTN</name>
<gene>
    <name evidence="4" type="ORF">GCM10009710_20980</name>
</gene>
<dbReference type="PANTHER" id="PTHR43884">
    <property type="entry name" value="ACYL-COA DEHYDROGENASE"/>
    <property type="match status" value="1"/>
</dbReference>
<dbReference type="NCBIfam" id="TIGR04022">
    <property type="entry name" value="sulfur_SfnB"/>
    <property type="match status" value="1"/>
</dbReference>
<dbReference type="InterPro" id="IPR037069">
    <property type="entry name" value="AcylCoA_DH/ox_N_sf"/>
</dbReference>
<feature type="domain" description="Acyl-CoA dehydrogenase C-terminal" evidence="3">
    <location>
        <begin position="238"/>
        <end position="372"/>
    </location>
</feature>
<dbReference type="SUPFAM" id="SSF56645">
    <property type="entry name" value="Acyl-CoA dehydrogenase NM domain-like"/>
    <property type="match status" value="1"/>
</dbReference>
<evidence type="ECO:0000259" key="3">
    <source>
        <dbReference type="Pfam" id="PF08028"/>
    </source>
</evidence>
<proteinExistence type="predicted"/>
<dbReference type="Gene3D" id="2.40.110.10">
    <property type="entry name" value="Butyryl-CoA Dehydrogenase, subunit A, domain 2"/>
    <property type="match status" value="1"/>
</dbReference>
<dbReference type="Gene3D" id="1.10.540.10">
    <property type="entry name" value="Acyl-CoA dehydrogenase/oxidase, N-terminal domain"/>
    <property type="match status" value="1"/>
</dbReference>
<dbReference type="SUPFAM" id="SSF47203">
    <property type="entry name" value="Acyl-CoA dehydrogenase C-terminal domain-like"/>
    <property type="match status" value="1"/>
</dbReference>
<evidence type="ECO:0000313" key="4">
    <source>
        <dbReference type="EMBL" id="GAA1740571.1"/>
    </source>
</evidence>
<dbReference type="Pfam" id="PF02771">
    <property type="entry name" value="Acyl-CoA_dh_N"/>
    <property type="match status" value="1"/>
</dbReference>
<sequence>MSDTAPTSVVDQVLAAVSELLPEIAASAAERDRTRSLPRYVLDLLSSAGAFSVTVPTTHGGPGGGAAVAFEVTRLLATADPNVAQIPQSHFVYLRLAELAGSASLLDELFGAVLTGERVANAQSERTGRTVTDQTTRMRLVDGATVVDGRKFYCTGSLTADWIAVLGRDEDDVEQVGFVRAGTSGLTIVDDWTGMGQRTTASGTITFEGVRVDPSHVVPRQRAVTGPHGYGAFAQGLHAAIDVGIARGALTEAAAFVRSSTRPWFEADVERAEQDPLLVQRFGELEVDVRAAESALVVAGAAVDAIASAPPSRVDDVAREASLQVAAAKVLGDRAALAVTSALFELGSTRSSDDGLNLHRHWRNARTHTLHDPVRWKLQHLGRWSVAGTPPPRGPQF</sequence>
<dbReference type="InterPro" id="IPR013107">
    <property type="entry name" value="Acyl-CoA_DH_C"/>
</dbReference>
<dbReference type="EMBL" id="BAAAME010000004">
    <property type="protein sequence ID" value="GAA1740571.1"/>
    <property type="molecule type" value="Genomic_DNA"/>
</dbReference>
<dbReference type="InterPro" id="IPR036250">
    <property type="entry name" value="AcylCo_DH-like_C"/>
</dbReference>
<dbReference type="PANTHER" id="PTHR43884:SF12">
    <property type="entry name" value="ISOVALERYL-COA DEHYDROGENASE, MITOCHONDRIAL-RELATED"/>
    <property type="match status" value="1"/>
</dbReference>
<reference evidence="4 5" key="1">
    <citation type="journal article" date="2019" name="Int. J. Syst. Evol. Microbiol.">
        <title>The Global Catalogue of Microorganisms (GCM) 10K type strain sequencing project: providing services to taxonomists for standard genome sequencing and annotation.</title>
        <authorList>
            <consortium name="The Broad Institute Genomics Platform"/>
            <consortium name="The Broad Institute Genome Sequencing Center for Infectious Disease"/>
            <person name="Wu L."/>
            <person name="Ma J."/>
        </authorList>
    </citation>
    <scope>NUCLEOTIDE SEQUENCE [LARGE SCALE GENOMIC DNA]</scope>
    <source>
        <strain evidence="4 5">JCM 13518</strain>
    </source>
</reference>
<accession>A0ABN2JVN7</accession>
<dbReference type="InterPro" id="IPR009100">
    <property type="entry name" value="AcylCoA_DH/oxidase_NM_dom_sf"/>
</dbReference>
<comment type="caution">
    <text evidence="4">The sequence shown here is derived from an EMBL/GenBank/DDBJ whole genome shotgun (WGS) entry which is preliminary data.</text>
</comment>
<feature type="domain" description="Acyl-CoA dehydrogenase/oxidase N-terminal" evidence="2">
    <location>
        <begin position="23"/>
        <end position="104"/>
    </location>
</feature>
<dbReference type="RefSeq" id="WP_344201049.1">
    <property type="nucleotide sequence ID" value="NZ_BAAAME010000004.1"/>
</dbReference>
<dbReference type="PIRSF" id="PIRSF016578">
    <property type="entry name" value="HsaA"/>
    <property type="match status" value="1"/>
</dbReference>
<keyword evidence="1" id="KW-0560">Oxidoreductase</keyword>
<keyword evidence="5" id="KW-1185">Reference proteome</keyword>
<dbReference type="Proteomes" id="UP001501057">
    <property type="component" value="Unassembled WGS sequence"/>
</dbReference>
<evidence type="ECO:0000313" key="5">
    <source>
        <dbReference type="Proteomes" id="UP001501057"/>
    </source>
</evidence>
<dbReference type="InterPro" id="IPR046373">
    <property type="entry name" value="Acyl-CoA_Oxase/DH_mid-dom_sf"/>
</dbReference>
<evidence type="ECO:0000256" key="1">
    <source>
        <dbReference type="ARBA" id="ARBA00023002"/>
    </source>
</evidence>
<dbReference type="Gene3D" id="1.20.140.10">
    <property type="entry name" value="Butyryl-CoA Dehydrogenase, subunit A, domain 3"/>
    <property type="match status" value="1"/>
</dbReference>
<dbReference type="Pfam" id="PF08028">
    <property type="entry name" value="Acyl-CoA_dh_2"/>
    <property type="match status" value="1"/>
</dbReference>
<dbReference type="InterPro" id="IPR023922">
    <property type="entry name" value="S04_starv_induced_SfnB"/>
</dbReference>
<evidence type="ECO:0000259" key="2">
    <source>
        <dbReference type="Pfam" id="PF02771"/>
    </source>
</evidence>
<dbReference type="InterPro" id="IPR013786">
    <property type="entry name" value="AcylCoA_DH/ox_N"/>
</dbReference>